<accession>A0ABZ0VEB2</accession>
<keyword evidence="1" id="KW-1133">Transmembrane helix</keyword>
<organism evidence="2 3">
    <name type="scientific">Microbacterium invictum</name>
    <dbReference type="NCBI Taxonomy" id="515415"/>
    <lineage>
        <taxon>Bacteria</taxon>
        <taxon>Bacillati</taxon>
        <taxon>Actinomycetota</taxon>
        <taxon>Actinomycetes</taxon>
        <taxon>Micrococcales</taxon>
        <taxon>Microbacteriaceae</taxon>
        <taxon>Microbacterium</taxon>
    </lineage>
</organism>
<protein>
    <submittedName>
        <fullName evidence="2">Uncharacterized protein</fullName>
    </submittedName>
</protein>
<name>A0ABZ0VEB2_9MICO</name>
<gene>
    <name evidence="2" type="ORF">T9R20_07220</name>
</gene>
<keyword evidence="1" id="KW-0472">Membrane</keyword>
<evidence type="ECO:0000256" key="1">
    <source>
        <dbReference type="SAM" id="Phobius"/>
    </source>
</evidence>
<dbReference type="EMBL" id="CP139779">
    <property type="protein sequence ID" value="WQB71736.1"/>
    <property type="molecule type" value="Genomic_DNA"/>
</dbReference>
<sequence>MRGSRRTRTIAIFTAAGFVFVAVLVGVFAVAASREEGPEAMATTWLRALAEGDDEAARAAMTPDAGAAGVGIGDAAERLTDPVVVGVRVDGDSAEVDVSFVLSGEEHDVTLSLARSADRWRVGTDGLGRLSVATTIGDSVTVGASVIPTGEVLLLPGVYEVTAAPADYLDGEASVSVLPARTRDVTIEAGWGAAGVEAVRDALTAHLNACTRAAATVPDNCGLRVPWPADIAQLERIAYRVERLPEVQLIGGDGFAATGGSVVATATGTGRDGAPVSATYRDDAWGVRGTVAVTGDRIRLGVL</sequence>
<keyword evidence="3" id="KW-1185">Reference proteome</keyword>
<proteinExistence type="predicted"/>
<feature type="transmembrane region" description="Helical" evidence="1">
    <location>
        <begin position="12"/>
        <end position="32"/>
    </location>
</feature>
<keyword evidence="1" id="KW-0812">Transmembrane</keyword>
<reference evidence="2 3" key="1">
    <citation type="submission" date="2023-06" db="EMBL/GenBank/DDBJ databases">
        <title>Rock-solubilizing bacteria, Microbacterium invictum, promotes re-establishment of vegetation in rocky wasteland by accelerating rock bio-weathering and reshaping soil bacterial community.</title>
        <authorList>
            <person name="Liu C."/>
        </authorList>
    </citation>
    <scope>NUCLEOTIDE SEQUENCE [LARGE SCALE GENOMIC DNA]</scope>
    <source>
        <strain evidence="2 3">X-18</strain>
    </source>
</reference>
<dbReference type="RefSeq" id="WP_322411849.1">
    <property type="nucleotide sequence ID" value="NZ_CP139779.1"/>
</dbReference>
<evidence type="ECO:0000313" key="2">
    <source>
        <dbReference type="EMBL" id="WQB71736.1"/>
    </source>
</evidence>
<dbReference type="Proteomes" id="UP001324533">
    <property type="component" value="Chromosome"/>
</dbReference>
<evidence type="ECO:0000313" key="3">
    <source>
        <dbReference type="Proteomes" id="UP001324533"/>
    </source>
</evidence>